<evidence type="ECO:0000313" key="2">
    <source>
        <dbReference type="Proteomes" id="UP000032142"/>
    </source>
</evidence>
<organism evidence="1 2">
    <name type="scientific">Gossypium arboreum</name>
    <name type="common">Tree cotton</name>
    <name type="synonym">Gossypium nanking</name>
    <dbReference type="NCBI Taxonomy" id="29729"/>
    <lineage>
        <taxon>Eukaryota</taxon>
        <taxon>Viridiplantae</taxon>
        <taxon>Streptophyta</taxon>
        <taxon>Embryophyta</taxon>
        <taxon>Tracheophyta</taxon>
        <taxon>Spermatophyta</taxon>
        <taxon>Magnoliopsida</taxon>
        <taxon>eudicotyledons</taxon>
        <taxon>Gunneridae</taxon>
        <taxon>Pentapetalae</taxon>
        <taxon>rosids</taxon>
        <taxon>malvids</taxon>
        <taxon>Malvales</taxon>
        <taxon>Malvaceae</taxon>
        <taxon>Malvoideae</taxon>
        <taxon>Gossypium</taxon>
    </lineage>
</organism>
<reference evidence="2" key="1">
    <citation type="submission" date="2014-09" db="EMBL/GenBank/DDBJ databases">
        <authorList>
            <person name="Mudge J."/>
            <person name="Ramaraj T."/>
            <person name="Lindquist I.E."/>
            <person name="Bharti A.K."/>
            <person name="Sundararajan A."/>
            <person name="Cameron C.T."/>
            <person name="Woodward J.E."/>
            <person name="May G.D."/>
            <person name="Brubaker C."/>
            <person name="Broadhvest J."/>
            <person name="Wilkins T.A."/>
        </authorList>
    </citation>
    <scope>NUCLEOTIDE SEQUENCE</scope>
    <source>
        <strain evidence="2">cv. AKA8401</strain>
    </source>
</reference>
<keyword evidence="2" id="KW-1185">Reference proteome</keyword>
<proteinExistence type="predicted"/>
<protein>
    <submittedName>
        <fullName evidence="1">Putative cobalt-precorrin-6A synthase [deacetylating]</fullName>
    </submittedName>
</protein>
<evidence type="ECO:0000313" key="1">
    <source>
        <dbReference type="EMBL" id="KHG26413.1"/>
    </source>
</evidence>
<dbReference type="Proteomes" id="UP000032142">
    <property type="component" value="Unassembled WGS sequence"/>
</dbReference>
<dbReference type="AlphaFoldDB" id="A0A0B0PIW2"/>
<name>A0A0B0PIW2_GOSAR</name>
<gene>
    <name evidence="1" type="ORF">F383_10384</name>
</gene>
<accession>A0A0B0PIW2</accession>
<sequence>MEQVEVAGLISLKLQWSRPKMIKDGASYLRVLAMEEILATSLISLRSKMVNLISMYWQSVKQIKDGESYLHILAMEQILATSLISLR</sequence>
<dbReference type="EMBL" id="KN436486">
    <property type="protein sequence ID" value="KHG26413.1"/>
    <property type="molecule type" value="Genomic_DNA"/>
</dbReference>